<evidence type="ECO:0000256" key="8">
    <source>
        <dbReference type="ARBA" id="ARBA00022989"/>
    </source>
</evidence>
<keyword evidence="12" id="KW-1185">Reference proteome</keyword>
<evidence type="ECO:0000256" key="10">
    <source>
        <dbReference type="SAM" id="SignalP"/>
    </source>
</evidence>
<dbReference type="PANTHER" id="PTHR28090:SF1">
    <property type="entry name" value="PROTEIN ROT1"/>
    <property type="match status" value="1"/>
</dbReference>
<comment type="caution">
    <text evidence="11">The sequence shown here is derived from an EMBL/GenBank/DDBJ whole genome shotgun (WGS) entry which is preliminary data.</text>
</comment>
<comment type="similarity">
    <text evidence="2">Belongs to the ROT1 family.</text>
</comment>
<keyword evidence="6 10" id="KW-0732">Signal</keyword>
<evidence type="ECO:0000256" key="4">
    <source>
        <dbReference type="ARBA" id="ARBA00017291"/>
    </source>
</evidence>
<name>A0A1C7M2U7_GRIFR</name>
<gene>
    <name evidence="11" type="primary">rot1</name>
    <name evidence="11" type="ORF">A0H81_08451</name>
</gene>
<dbReference type="EMBL" id="LUGG01000011">
    <property type="protein sequence ID" value="OBZ71260.1"/>
    <property type="molecule type" value="Genomic_DNA"/>
</dbReference>
<evidence type="ECO:0000256" key="1">
    <source>
        <dbReference type="ARBA" id="ARBA00004115"/>
    </source>
</evidence>
<dbReference type="InterPro" id="IPR019623">
    <property type="entry name" value="Rot1"/>
</dbReference>
<evidence type="ECO:0000256" key="6">
    <source>
        <dbReference type="ARBA" id="ARBA00022729"/>
    </source>
</evidence>
<dbReference type="OMA" id="IWQHGKY"/>
<protein>
    <recommendedName>
        <fullName evidence="4">Protein ROT1</fullName>
    </recommendedName>
    <alternativeName>
        <fullName evidence="3">Protein rot1</fullName>
    </alternativeName>
</protein>
<dbReference type="STRING" id="5627.A0A1C7M2U7"/>
<evidence type="ECO:0000256" key="7">
    <source>
        <dbReference type="ARBA" id="ARBA00022824"/>
    </source>
</evidence>
<evidence type="ECO:0000313" key="12">
    <source>
        <dbReference type="Proteomes" id="UP000092993"/>
    </source>
</evidence>
<feature type="chain" id="PRO_5008888913" description="Protein ROT1" evidence="10">
    <location>
        <begin position="17"/>
        <end position="228"/>
    </location>
</feature>
<keyword evidence="7" id="KW-0256">Endoplasmic reticulum</keyword>
<dbReference type="Pfam" id="PF10681">
    <property type="entry name" value="Rot1"/>
    <property type="match status" value="1"/>
</dbReference>
<keyword evidence="8" id="KW-1133">Transmembrane helix</keyword>
<proteinExistence type="inferred from homology"/>
<evidence type="ECO:0000256" key="5">
    <source>
        <dbReference type="ARBA" id="ARBA00022692"/>
    </source>
</evidence>
<dbReference type="GO" id="GO:0051082">
    <property type="term" value="F:unfolded protein binding"/>
    <property type="evidence" value="ECO:0007669"/>
    <property type="project" value="TreeGrafter"/>
</dbReference>
<dbReference type="Proteomes" id="UP000092993">
    <property type="component" value="Unassembled WGS sequence"/>
</dbReference>
<organism evidence="11 12">
    <name type="scientific">Grifola frondosa</name>
    <name type="common">Maitake</name>
    <name type="synonym">Polyporus frondosus</name>
    <dbReference type="NCBI Taxonomy" id="5627"/>
    <lineage>
        <taxon>Eukaryota</taxon>
        <taxon>Fungi</taxon>
        <taxon>Dikarya</taxon>
        <taxon>Basidiomycota</taxon>
        <taxon>Agaricomycotina</taxon>
        <taxon>Agaricomycetes</taxon>
        <taxon>Polyporales</taxon>
        <taxon>Grifolaceae</taxon>
        <taxon>Grifola</taxon>
    </lineage>
</organism>
<dbReference type="OrthoDB" id="5327821at2759"/>
<accession>A0A1C7M2U7</accession>
<reference evidence="11 12" key="1">
    <citation type="submission" date="2016-03" db="EMBL/GenBank/DDBJ databases">
        <title>Whole genome sequencing of Grifola frondosa 9006-11.</title>
        <authorList>
            <person name="Min B."/>
            <person name="Park H."/>
            <person name="Kim J.-G."/>
            <person name="Cho H."/>
            <person name="Oh Y.-L."/>
            <person name="Kong W.-S."/>
            <person name="Choi I.-G."/>
        </authorList>
    </citation>
    <scope>NUCLEOTIDE SEQUENCE [LARGE SCALE GENOMIC DNA]</scope>
    <source>
        <strain evidence="11 12">9006-11</strain>
    </source>
</reference>
<comment type="subcellular location">
    <subcellularLocation>
        <location evidence="1">Endoplasmic reticulum membrane</location>
        <topology evidence="1">Single-pass type I membrane protein</topology>
    </subcellularLocation>
</comment>
<dbReference type="GO" id="GO:0006458">
    <property type="term" value="P:'de novo' protein folding"/>
    <property type="evidence" value="ECO:0007669"/>
    <property type="project" value="InterPro"/>
</dbReference>
<evidence type="ECO:0000256" key="9">
    <source>
        <dbReference type="ARBA" id="ARBA00023136"/>
    </source>
</evidence>
<keyword evidence="9" id="KW-0472">Membrane</keyword>
<keyword evidence="5" id="KW-0812">Transmembrane</keyword>
<evidence type="ECO:0000313" key="11">
    <source>
        <dbReference type="EMBL" id="OBZ71260.1"/>
    </source>
</evidence>
<evidence type="ECO:0000256" key="2">
    <source>
        <dbReference type="ARBA" id="ARBA00007149"/>
    </source>
</evidence>
<feature type="signal peptide" evidence="10">
    <location>
        <begin position="1"/>
        <end position="16"/>
    </location>
</feature>
<evidence type="ECO:0000256" key="3">
    <source>
        <dbReference type="ARBA" id="ARBA00016195"/>
    </source>
</evidence>
<dbReference type="GO" id="GO:0005789">
    <property type="term" value="C:endoplasmic reticulum membrane"/>
    <property type="evidence" value="ECO:0007669"/>
    <property type="project" value="UniProtKB-SubCell"/>
</dbReference>
<dbReference type="AlphaFoldDB" id="A0A1C7M2U7"/>
<dbReference type="PANTHER" id="PTHR28090">
    <property type="entry name" value="PROTEIN ROT1"/>
    <property type="match status" value="1"/>
</dbReference>
<sequence length="228" mass="24995">MFIPFLTVILAPVVLAQIVYDSAHNTTPIIGTWSTGSKQVSTGSGFANPANESFIYPKTTGVSYSFTDDGFYEVARYRFNSNATEPSCITGVLNWHHGTYQLVDNGSIILTPFGDGYQQIQDPCAAVSNFIEGYNDTELYQSWQIFTDPTDGPKLHMFNFDGSPVAPQFQLSATPNMLPTQLLRNVTPSTSLTSQSLFVNAGGRSWSPASVLMLGTQWLSVVKTRILQ</sequence>